<feature type="region of interest" description="Disordered" evidence="1">
    <location>
        <begin position="338"/>
        <end position="382"/>
    </location>
</feature>
<sequence length="382" mass="41337">MSALSPLMNAAELLGLSRPKLQQVAKDHGIRANSKTAVIVEELLKKFPDGVPRLEVGTTEVIVKDQLAPTKGRRGEQDAGSLSAERPHNGDAVKKKRTDGRGTADLPSGCVGIVTESISNARYTTRTSPRLGVTTRIESTVVEVVDERGILEGGVAESASPNVVLDKQDTPNGGADQAGSSRERPWKFAPVFSRPSPSKVGAVLAKPADDHSKKPQTWQPVFTPLVPPTRHLSARSRLQKRLSLLSEDEEQDVLDDLQKLEKLKNGLHFDMEVIFDLAEQLNKTVASAQARMSQMDDTFLSLEKKVYGIVPPSQVEEYDGPEDIEDFTVSQVADTTTDAGSIITSLDKGKRKADAEDLEFESPRKRSCTSEASDGGQSGAQS</sequence>
<organism evidence="2 3">
    <name type="scientific">Polyporus arcularius HHB13444</name>
    <dbReference type="NCBI Taxonomy" id="1314778"/>
    <lineage>
        <taxon>Eukaryota</taxon>
        <taxon>Fungi</taxon>
        <taxon>Dikarya</taxon>
        <taxon>Basidiomycota</taxon>
        <taxon>Agaricomycotina</taxon>
        <taxon>Agaricomycetes</taxon>
        <taxon>Polyporales</taxon>
        <taxon>Polyporaceae</taxon>
        <taxon>Polyporus</taxon>
    </lineage>
</organism>
<feature type="region of interest" description="Disordered" evidence="1">
    <location>
        <begin position="164"/>
        <end position="183"/>
    </location>
</feature>
<proteinExistence type="predicted"/>
<dbReference type="AlphaFoldDB" id="A0A5C3PQR4"/>
<name>A0A5C3PQR4_9APHY</name>
<dbReference type="EMBL" id="ML211112">
    <property type="protein sequence ID" value="TFK88443.1"/>
    <property type="molecule type" value="Genomic_DNA"/>
</dbReference>
<keyword evidence="3" id="KW-1185">Reference proteome</keyword>
<feature type="region of interest" description="Disordered" evidence="1">
    <location>
        <begin position="67"/>
        <end position="104"/>
    </location>
</feature>
<gene>
    <name evidence="2" type="ORF">K466DRAFT_652634</name>
</gene>
<evidence type="ECO:0000313" key="3">
    <source>
        <dbReference type="Proteomes" id="UP000308197"/>
    </source>
</evidence>
<evidence type="ECO:0000256" key="1">
    <source>
        <dbReference type="SAM" id="MobiDB-lite"/>
    </source>
</evidence>
<protein>
    <submittedName>
        <fullName evidence="2">Uncharacterized protein</fullName>
    </submittedName>
</protein>
<evidence type="ECO:0000313" key="2">
    <source>
        <dbReference type="EMBL" id="TFK88443.1"/>
    </source>
</evidence>
<reference evidence="2 3" key="1">
    <citation type="journal article" date="2019" name="Nat. Ecol. Evol.">
        <title>Megaphylogeny resolves global patterns of mushroom evolution.</title>
        <authorList>
            <person name="Varga T."/>
            <person name="Krizsan K."/>
            <person name="Foldi C."/>
            <person name="Dima B."/>
            <person name="Sanchez-Garcia M."/>
            <person name="Sanchez-Ramirez S."/>
            <person name="Szollosi G.J."/>
            <person name="Szarkandi J.G."/>
            <person name="Papp V."/>
            <person name="Albert L."/>
            <person name="Andreopoulos W."/>
            <person name="Angelini C."/>
            <person name="Antonin V."/>
            <person name="Barry K.W."/>
            <person name="Bougher N.L."/>
            <person name="Buchanan P."/>
            <person name="Buyck B."/>
            <person name="Bense V."/>
            <person name="Catcheside P."/>
            <person name="Chovatia M."/>
            <person name="Cooper J."/>
            <person name="Damon W."/>
            <person name="Desjardin D."/>
            <person name="Finy P."/>
            <person name="Geml J."/>
            <person name="Haridas S."/>
            <person name="Hughes K."/>
            <person name="Justo A."/>
            <person name="Karasinski D."/>
            <person name="Kautmanova I."/>
            <person name="Kiss B."/>
            <person name="Kocsube S."/>
            <person name="Kotiranta H."/>
            <person name="LaButti K.M."/>
            <person name="Lechner B.E."/>
            <person name="Liimatainen K."/>
            <person name="Lipzen A."/>
            <person name="Lukacs Z."/>
            <person name="Mihaltcheva S."/>
            <person name="Morgado L.N."/>
            <person name="Niskanen T."/>
            <person name="Noordeloos M.E."/>
            <person name="Ohm R.A."/>
            <person name="Ortiz-Santana B."/>
            <person name="Ovrebo C."/>
            <person name="Racz N."/>
            <person name="Riley R."/>
            <person name="Savchenko A."/>
            <person name="Shiryaev A."/>
            <person name="Soop K."/>
            <person name="Spirin V."/>
            <person name="Szebenyi C."/>
            <person name="Tomsovsky M."/>
            <person name="Tulloss R.E."/>
            <person name="Uehling J."/>
            <person name="Grigoriev I.V."/>
            <person name="Vagvolgyi C."/>
            <person name="Papp T."/>
            <person name="Martin F.M."/>
            <person name="Miettinen O."/>
            <person name="Hibbett D.S."/>
            <person name="Nagy L.G."/>
        </authorList>
    </citation>
    <scope>NUCLEOTIDE SEQUENCE [LARGE SCALE GENOMIC DNA]</scope>
    <source>
        <strain evidence="2 3">HHB13444</strain>
    </source>
</reference>
<dbReference type="Proteomes" id="UP000308197">
    <property type="component" value="Unassembled WGS sequence"/>
</dbReference>
<dbReference type="InParanoid" id="A0A5C3PQR4"/>
<accession>A0A5C3PQR4</accession>